<accession>A0A928YTB6</accession>
<evidence type="ECO:0000256" key="5">
    <source>
        <dbReference type="RuleBase" id="RU000499"/>
    </source>
</evidence>
<comment type="similarity">
    <text evidence="1 5">Belongs to the glutathione peroxidase family.</text>
</comment>
<keyword evidence="7" id="KW-1185">Reference proteome</keyword>
<evidence type="ECO:0000256" key="2">
    <source>
        <dbReference type="ARBA" id="ARBA00022559"/>
    </source>
</evidence>
<evidence type="ECO:0000256" key="4">
    <source>
        <dbReference type="PIRSR" id="PIRSR000303-1"/>
    </source>
</evidence>
<sequence length="164" mass="19109">MSNSIYDYESLQFNGKLLPLDTFKGKVILIVNTASQCYFTKQFKSLEKLYQTYKDQGFEILAYPSNDFGNQEPKTGLNLETFCRVNQQVTFPVFKRIHVVGDYKDPLYTYLTDKTLNGTVDSKPKWNFHKYLINKEGKVVDFYYSFTSPLSSKVKNKIEELLSE</sequence>
<dbReference type="Proteomes" id="UP000616201">
    <property type="component" value="Unassembled WGS sequence"/>
</dbReference>
<dbReference type="CDD" id="cd00340">
    <property type="entry name" value="GSH_Peroxidase"/>
    <property type="match status" value="1"/>
</dbReference>
<evidence type="ECO:0000313" key="7">
    <source>
        <dbReference type="Proteomes" id="UP000616201"/>
    </source>
</evidence>
<organism evidence="6 7">
    <name type="scientific">Sphingobacterium hungaricum</name>
    <dbReference type="NCBI Taxonomy" id="2082723"/>
    <lineage>
        <taxon>Bacteria</taxon>
        <taxon>Pseudomonadati</taxon>
        <taxon>Bacteroidota</taxon>
        <taxon>Sphingobacteriia</taxon>
        <taxon>Sphingobacteriales</taxon>
        <taxon>Sphingobacteriaceae</taxon>
        <taxon>Sphingobacterium</taxon>
    </lineage>
</organism>
<comment type="caution">
    <text evidence="6">The sequence shown here is derived from an EMBL/GenBank/DDBJ whole genome shotgun (WGS) entry which is preliminary data.</text>
</comment>
<feature type="active site" evidence="4">
    <location>
        <position position="37"/>
    </location>
</feature>
<dbReference type="GO" id="GO:0034599">
    <property type="term" value="P:cellular response to oxidative stress"/>
    <property type="evidence" value="ECO:0007669"/>
    <property type="project" value="TreeGrafter"/>
</dbReference>
<dbReference type="PROSITE" id="PS51355">
    <property type="entry name" value="GLUTATHIONE_PEROXID_3"/>
    <property type="match status" value="1"/>
</dbReference>
<keyword evidence="2 5" id="KW-0575">Peroxidase</keyword>
<dbReference type="GO" id="GO:0004601">
    <property type="term" value="F:peroxidase activity"/>
    <property type="evidence" value="ECO:0007669"/>
    <property type="project" value="UniProtKB-KW"/>
</dbReference>
<dbReference type="RefSeq" id="WP_196936871.1">
    <property type="nucleotide sequence ID" value="NZ_MU158698.1"/>
</dbReference>
<dbReference type="PIRSF" id="PIRSF000303">
    <property type="entry name" value="Glutathion_perox"/>
    <property type="match status" value="1"/>
</dbReference>
<dbReference type="Gene3D" id="3.40.30.10">
    <property type="entry name" value="Glutaredoxin"/>
    <property type="match status" value="1"/>
</dbReference>
<reference evidence="6" key="1">
    <citation type="submission" date="2018-02" db="EMBL/GenBank/DDBJ databases">
        <authorList>
            <person name="Vasarhelyi B.M."/>
            <person name="Deshmukh S."/>
            <person name="Balint B."/>
            <person name="Kukolya J."/>
        </authorList>
    </citation>
    <scope>NUCLEOTIDE SEQUENCE</scope>
    <source>
        <strain evidence="6">KB22</strain>
    </source>
</reference>
<proteinExistence type="inferred from homology"/>
<keyword evidence="3 5" id="KW-0560">Oxidoreductase</keyword>
<evidence type="ECO:0000256" key="3">
    <source>
        <dbReference type="ARBA" id="ARBA00023002"/>
    </source>
</evidence>
<dbReference type="InterPro" id="IPR000889">
    <property type="entry name" value="Glutathione_peroxidase"/>
</dbReference>
<dbReference type="PANTHER" id="PTHR11592:SF78">
    <property type="entry name" value="GLUTATHIONE PEROXIDASE"/>
    <property type="match status" value="1"/>
</dbReference>
<dbReference type="PRINTS" id="PR01011">
    <property type="entry name" value="GLUTPROXDASE"/>
</dbReference>
<dbReference type="PANTHER" id="PTHR11592">
    <property type="entry name" value="GLUTATHIONE PEROXIDASE"/>
    <property type="match status" value="1"/>
</dbReference>
<evidence type="ECO:0000313" key="6">
    <source>
        <dbReference type="EMBL" id="MBE8715018.1"/>
    </source>
</evidence>
<protein>
    <recommendedName>
        <fullName evidence="5">Glutathione peroxidase</fullName>
    </recommendedName>
</protein>
<dbReference type="AlphaFoldDB" id="A0A928YTB6"/>
<dbReference type="EMBL" id="PRDK01000009">
    <property type="protein sequence ID" value="MBE8715018.1"/>
    <property type="molecule type" value="Genomic_DNA"/>
</dbReference>
<dbReference type="Pfam" id="PF00255">
    <property type="entry name" value="GSHPx"/>
    <property type="match status" value="1"/>
</dbReference>
<name>A0A928YTB6_9SPHI</name>
<dbReference type="InterPro" id="IPR036249">
    <property type="entry name" value="Thioredoxin-like_sf"/>
</dbReference>
<dbReference type="SUPFAM" id="SSF52833">
    <property type="entry name" value="Thioredoxin-like"/>
    <property type="match status" value="1"/>
</dbReference>
<gene>
    <name evidence="6" type="ORF">C4F49_15140</name>
</gene>
<evidence type="ECO:0000256" key="1">
    <source>
        <dbReference type="ARBA" id="ARBA00006926"/>
    </source>
</evidence>